<dbReference type="RefSeq" id="YP_010086102.1">
    <property type="nucleotide sequence ID" value="NC_055328.1"/>
</dbReference>
<evidence type="ECO:0000256" key="3">
    <source>
        <dbReference type="ARBA" id="ARBA00004192"/>
    </source>
</evidence>
<dbReference type="Pfam" id="PF05733">
    <property type="entry name" value="Tenui_N"/>
    <property type="match status" value="1"/>
</dbReference>
<name>I1T326_9VIRU</name>
<protein>
    <recommendedName>
        <fullName evidence="7 17">Nucleoprotein</fullName>
    </recommendedName>
</protein>
<dbReference type="GO" id="GO:0019013">
    <property type="term" value="C:viral nucleocapsid"/>
    <property type="evidence" value="ECO:0007669"/>
    <property type="project" value="UniProtKB-UniRule"/>
</dbReference>
<evidence type="ECO:0000256" key="12">
    <source>
        <dbReference type="ARBA" id="ARBA00022884"/>
    </source>
</evidence>
<keyword evidence="9" id="KW-1048">Host nucleus</keyword>
<dbReference type="GO" id="GO:1990904">
    <property type="term" value="C:ribonucleoprotein complex"/>
    <property type="evidence" value="ECO:0007669"/>
    <property type="project" value="UniProtKB-KW"/>
</dbReference>
<evidence type="ECO:0000256" key="4">
    <source>
        <dbReference type="ARBA" id="ARBA00004328"/>
    </source>
</evidence>
<dbReference type="GO" id="GO:0042025">
    <property type="term" value="C:host cell nucleus"/>
    <property type="evidence" value="ECO:0007669"/>
    <property type="project" value="UniProtKB-SubCell"/>
</dbReference>
<proteinExistence type="inferred from homology"/>
<dbReference type="PIRSF" id="PIRSF003953">
    <property type="entry name" value="N_PhelboV"/>
    <property type="match status" value="1"/>
</dbReference>
<sequence length="246" mass="27076">MANYQDIAVEFAGDLPTEAIIRTWVEEFAYQGFDASQVLRILAERGGANWREDAKKMIILSLTRGNKPSKMMERMSEAGKATVSSLMTRYNLKSGNPGRNDLTLSRVATALAGWTCQAIPIVQDFLPVTGVVMDGLSPAYPRPMMHPCFAGLIDPSLPKKTVDELVAAFSLYMLQFSKTINPSLRAAKREDIISSFRQPMQAAINSTFLTGAQRRQFLRTLGVVNDNLEPSQNVVAAARVFRGTGV</sequence>
<dbReference type="GO" id="GO:0003723">
    <property type="term" value="F:RNA binding"/>
    <property type="evidence" value="ECO:0007669"/>
    <property type="project" value="UniProtKB-UniRule"/>
</dbReference>
<comment type="subcellular location">
    <subcellularLocation>
        <location evidence="1">Host Golgi apparatus</location>
    </subcellularLocation>
    <subcellularLocation>
        <location evidence="3">Host cytoplasm</location>
    </subcellularLocation>
    <subcellularLocation>
        <location evidence="5">Host endoplasmic reticulum-Golgi intermediate compartment</location>
    </subcellularLocation>
    <subcellularLocation>
        <location evidence="2">Host nucleus</location>
    </subcellularLocation>
    <subcellularLocation>
        <location evidence="4 17">Virion</location>
    </subcellularLocation>
</comment>
<evidence type="ECO:0000256" key="15">
    <source>
        <dbReference type="ARBA" id="ARBA00023274"/>
    </source>
</evidence>
<evidence type="ECO:0000256" key="10">
    <source>
        <dbReference type="ARBA" id="ARBA00022812"/>
    </source>
</evidence>
<reference evidence="18 19" key="1">
    <citation type="submission" date="2010-06" db="EMBL/GenBank/DDBJ databases">
        <title>Genetic diversity of the Phlebovirus genus.</title>
        <authorList>
            <person name="Palacios G."/>
            <person name="Savji N."/>
            <person name="Sze W."/>
            <person name="Hutchinson S."/>
            <person name="Tesh R."/>
            <person name="Travassos da Rosa A."/>
            <person name="Lipkin W."/>
        </authorList>
    </citation>
    <scope>NUCLEOTIDE SEQUENCE [LARGE SCALE GENOMIC DNA]</scope>
</reference>
<dbReference type="InterPro" id="IPR009522">
    <property type="entry name" value="Capsid_Phlebovir/Tenuivir"/>
</dbReference>
<evidence type="ECO:0000256" key="13">
    <source>
        <dbReference type="ARBA" id="ARBA00023086"/>
    </source>
</evidence>
<dbReference type="KEGG" id="vg:65101223"/>
<dbReference type="EMBL" id="HM566148">
    <property type="protein sequence ID" value="AEL29643.1"/>
    <property type="molecule type" value="Genomic_RNA"/>
</dbReference>
<evidence type="ECO:0000256" key="11">
    <source>
        <dbReference type="ARBA" id="ARBA00022844"/>
    </source>
</evidence>
<dbReference type="GO" id="GO:0044172">
    <property type="term" value="C:host cell endoplasmic reticulum-Golgi intermediate compartment"/>
    <property type="evidence" value="ECO:0007669"/>
    <property type="project" value="UniProtKB-SubCell"/>
</dbReference>
<keyword evidence="15 17" id="KW-0687">Ribonucleoprotein</keyword>
<dbReference type="Proteomes" id="UP000137097">
    <property type="component" value="Genome"/>
</dbReference>
<evidence type="ECO:0000256" key="17">
    <source>
        <dbReference type="PIRNR" id="PIRNR003953"/>
    </source>
</evidence>
<evidence type="ECO:0000256" key="7">
    <source>
        <dbReference type="ARBA" id="ARBA00014389"/>
    </source>
</evidence>
<evidence type="ECO:0000256" key="6">
    <source>
        <dbReference type="ARBA" id="ARBA00005299"/>
    </source>
</evidence>
<evidence type="ECO:0000256" key="8">
    <source>
        <dbReference type="ARBA" id="ARBA00022561"/>
    </source>
</evidence>
<comment type="subunit">
    <text evidence="16">Homodimer. Homohexamer; ring-shaped, necessary to form the nucleocapsid. Homopentamers; opened pentamers in solution. Binds to viral genomic RNA. Interacts with glycoprotein Gn; this interaction allows packaging of nucleocapsids into virions.</text>
</comment>
<comment type="similarity">
    <text evidence="6 17">Belongs to the phlebovirus nucleocapsid protein family.</text>
</comment>
<evidence type="ECO:0000256" key="2">
    <source>
        <dbReference type="ARBA" id="ARBA00004147"/>
    </source>
</evidence>
<evidence type="ECO:0000313" key="19">
    <source>
        <dbReference type="Proteomes" id="UP000137097"/>
    </source>
</evidence>
<evidence type="ECO:0000256" key="14">
    <source>
        <dbReference type="ARBA" id="ARBA00023200"/>
    </source>
</evidence>
<evidence type="ECO:0000256" key="16">
    <source>
        <dbReference type="ARBA" id="ARBA00046628"/>
    </source>
</evidence>
<evidence type="ECO:0000256" key="1">
    <source>
        <dbReference type="ARBA" id="ARBA00004136"/>
    </source>
</evidence>
<evidence type="ECO:0000256" key="9">
    <source>
        <dbReference type="ARBA" id="ARBA00022562"/>
    </source>
</evidence>
<keyword evidence="12 17" id="KW-0694">RNA-binding</keyword>
<keyword evidence="8 17" id="KW-0167">Capsid protein</keyword>
<evidence type="ECO:0000313" key="18">
    <source>
        <dbReference type="EMBL" id="AEL29643.1"/>
    </source>
</evidence>
<keyword evidence="10" id="KW-1040">Host Golgi apparatus</keyword>
<organism evidence="18 19">
    <name type="scientific">Chagres virus</name>
    <dbReference type="NCBI Taxonomy" id="629727"/>
    <lineage>
        <taxon>Viruses</taxon>
        <taxon>Riboviria</taxon>
        <taxon>Orthornavirae</taxon>
        <taxon>Negarnaviricota</taxon>
        <taxon>Polyploviricotina</taxon>
        <taxon>Bunyaviricetes</taxon>
        <taxon>Hareavirales</taxon>
        <taxon>Phenuiviridae</taxon>
        <taxon>Phlebovirus</taxon>
        <taxon>Phlebovirus chagresense</taxon>
    </lineage>
</organism>
<dbReference type="GO" id="GO:0044177">
    <property type="term" value="C:host cell Golgi apparatus"/>
    <property type="evidence" value="ECO:0007669"/>
    <property type="project" value="UniProtKB-SubCell"/>
</dbReference>
<dbReference type="GeneID" id="65101223"/>
<evidence type="ECO:0000256" key="5">
    <source>
        <dbReference type="ARBA" id="ARBA00004452"/>
    </source>
</evidence>
<keyword evidence="11 17" id="KW-0946">Virion</keyword>
<dbReference type="InterPro" id="IPR015971">
    <property type="entry name" value="Nucleocapsid_Phlebovirus"/>
</dbReference>
<accession>I1T326</accession>
<keyword evidence="19" id="KW-1185">Reference proteome</keyword>
<keyword evidence="13 17" id="KW-0543">Viral nucleoprotein</keyword>
<keyword evidence="14" id="KW-1035">Host cytoplasm</keyword>